<dbReference type="OrthoDB" id="2060755at2"/>
<evidence type="ECO:0000313" key="2">
    <source>
        <dbReference type="EMBL" id="TWT60936.1"/>
    </source>
</evidence>
<feature type="region of interest" description="Disordered" evidence="1">
    <location>
        <begin position="1"/>
        <end position="20"/>
    </location>
</feature>
<sequence length="116" mass="12547">MEHISLNPTTTKGSELSSDEQFGKALDESLFSADSLEKATAILRENPSLDLHSHLGVWETRGIDKVGMPPSVYKGDAHLKENLEGMIAGINKCAYICFTGDFPLINFAKPGHCGSP</sequence>
<evidence type="ECO:0000256" key="1">
    <source>
        <dbReference type="SAM" id="MobiDB-lite"/>
    </source>
</evidence>
<accession>A0A5C5XCY4</accession>
<evidence type="ECO:0000313" key="3">
    <source>
        <dbReference type="Proteomes" id="UP000316095"/>
    </source>
</evidence>
<organism evidence="2 3">
    <name type="scientific">Rubinisphaera italica</name>
    <dbReference type="NCBI Taxonomy" id="2527969"/>
    <lineage>
        <taxon>Bacteria</taxon>
        <taxon>Pseudomonadati</taxon>
        <taxon>Planctomycetota</taxon>
        <taxon>Planctomycetia</taxon>
        <taxon>Planctomycetales</taxon>
        <taxon>Planctomycetaceae</taxon>
        <taxon>Rubinisphaera</taxon>
    </lineage>
</organism>
<dbReference type="EMBL" id="SJPG01000001">
    <property type="protein sequence ID" value="TWT60936.1"/>
    <property type="molecule type" value="Genomic_DNA"/>
</dbReference>
<proteinExistence type="predicted"/>
<protein>
    <submittedName>
        <fullName evidence="2">Uncharacterized protein</fullName>
    </submittedName>
</protein>
<keyword evidence="3" id="KW-1185">Reference proteome</keyword>
<name>A0A5C5XCY4_9PLAN</name>
<comment type="caution">
    <text evidence="2">The sequence shown here is derived from an EMBL/GenBank/DDBJ whole genome shotgun (WGS) entry which is preliminary data.</text>
</comment>
<dbReference type="Proteomes" id="UP000316095">
    <property type="component" value="Unassembled WGS sequence"/>
</dbReference>
<dbReference type="RefSeq" id="WP_146502982.1">
    <property type="nucleotide sequence ID" value="NZ_SJPG01000001.1"/>
</dbReference>
<gene>
    <name evidence="2" type="ORF">Pan54_16680</name>
</gene>
<dbReference type="AlphaFoldDB" id="A0A5C5XCY4"/>
<reference evidence="2 3" key="1">
    <citation type="submission" date="2019-02" db="EMBL/GenBank/DDBJ databases">
        <title>Deep-cultivation of Planctomycetes and their phenomic and genomic characterization uncovers novel biology.</title>
        <authorList>
            <person name="Wiegand S."/>
            <person name="Jogler M."/>
            <person name="Boedeker C."/>
            <person name="Pinto D."/>
            <person name="Vollmers J."/>
            <person name="Rivas-Marin E."/>
            <person name="Kohn T."/>
            <person name="Peeters S.H."/>
            <person name="Heuer A."/>
            <person name="Rast P."/>
            <person name="Oberbeckmann S."/>
            <person name="Bunk B."/>
            <person name="Jeske O."/>
            <person name="Meyerdierks A."/>
            <person name="Storesund J.E."/>
            <person name="Kallscheuer N."/>
            <person name="Luecker S."/>
            <person name="Lage O.M."/>
            <person name="Pohl T."/>
            <person name="Merkel B.J."/>
            <person name="Hornburger P."/>
            <person name="Mueller R.-W."/>
            <person name="Bruemmer F."/>
            <person name="Labrenz M."/>
            <person name="Spormann A.M."/>
            <person name="Op Den Camp H."/>
            <person name="Overmann J."/>
            <person name="Amann R."/>
            <person name="Jetten M.S.M."/>
            <person name="Mascher T."/>
            <person name="Medema M.H."/>
            <person name="Devos D.P."/>
            <person name="Kaster A.-K."/>
            <person name="Ovreas L."/>
            <person name="Rohde M."/>
            <person name="Galperin M.Y."/>
            <person name="Jogler C."/>
        </authorList>
    </citation>
    <scope>NUCLEOTIDE SEQUENCE [LARGE SCALE GENOMIC DNA]</scope>
    <source>
        <strain evidence="2 3">Pan54</strain>
    </source>
</reference>